<evidence type="ECO:0008006" key="13">
    <source>
        <dbReference type="Google" id="ProtNLM"/>
    </source>
</evidence>
<evidence type="ECO:0000256" key="5">
    <source>
        <dbReference type="ARBA" id="ARBA00022692"/>
    </source>
</evidence>
<keyword evidence="6" id="KW-0735">Signal-anchor</keyword>
<sequence length="558" mass="63254">MQKYLDSEQVGVFVGVMTMASEKAAKRRNQIRNSWASHWASRGRWATGGVLTQDELRSHAGNPNALDPTARTVVRFVMGHPRPEWRERIQQEMSEYNDIIILPMRENMNDGKTFAFFDWSFKHALVPSRPSNLTSLPPIPDSSSHDADGGYGRRSPRPPRPSSASDGSLHGWALHNAYDRRPPAPHDPVGHNGERSAVKDGWTRPDFVVKADDDSFIMLAELEARLRVLDRKGVYWGYPVRAGHVDFHAGEAYALSWDLVGHVSTYAHRHERRSGQTTLSLNATLESDVRGKPPPLPDLIKSSSRRRASEVLRGRKSHWHGKGRKLFQDLSLNIVGREDQVTAGWMKDHGEEWGVTWYDERCWVYDGPKAGTVYSKGFLFPDEVARIRTEWSADGRQIEPSSPSPRVGREEQESSRPEYKRLHDPTYSTVLRAFYRNSYPFAVKWATLYKSPLSFLSFEGGEDVEMATDALIEGSKLSMLSTDSGDDTSEASRRWNLDIEHGWRGRYLLGSVDSPQSRVPIGGSVVVHYIKQDQHWNECVGILLDAWKREKAHLDTRG</sequence>
<dbReference type="AlphaFoldDB" id="G4TSD7"/>
<proteinExistence type="inferred from homology"/>
<keyword evidence="8" id="KW-0333">Golgi apparatus</keyword>
<evidence type="ECO:0000256" key="8">
    <source>
        <dbReference type="ARBA" id="ARBA00023034"/>
    </source>
</evidence>
<evidence type="ECO:0000256" key="4">
    <source>
        <dbReference type="ARBA" id="ARBA00022679"/>
    </source>
</evidence>
<comment type="similarity">
    <text evidence="2">Belongs to the glycosyltransferase 31 family.</text>
</comment>
<evidence type="ECO:0000313" key="11">
    <source>
        <dbReference type="EMBL" id="CCA74230.1"/>
    </source>
</evidence>
<dbReference type="GO" id="GO:0000139">
    <property type="term" value="C:Golgi membrane"/>
    <property type="evidence" value="ECO:0007669"/>
    <property type="project" value="UniProtKB-SubCell"/>
</dbReference>
<dbReference type="InterPro" id="IPR002659">
    <property type="entry name" value="Glyco_trans_31"/>
</dbReference>
<dbReference type="InParanoid" id="G4TSD7"/>
<dbReference type="OMA" id="HPRANDI"/>
<accession>G4TSD7</accession>
<evidence type="ECO:0000256" key="10">
    <source>
        <dbReference type="SAM" id="MobiDB-lite"/>
    </source>
</evidence>
<name>G4TSD7_SERID</name>
<dbReference type="GO" id="GO:0051072">
    <property type="term" value="P:4,6-pyruvylated galactose residue biosynthetic process"/>
    <property type="evidence" value="ECO:0007669"/>
    <property type="project" value="TreeGrafter"/>
</dbReference>
<keyword evidence="4" id="KW-0808">Transferase</keyword>
<comment type="caution">
    <text evidence="11">The sequence shown here is derived from an EMBL/GenBank/DDBJ whole genome shotgun (WGS) entry which is preliminary data.</text>
</comment>
<dbReference type="OrthoDB" id="2139606at2759"/>
<evidence type="ECO:0000256" key="9">
    <source>
        <dbReference type="ARBA" id="ARBA00023136"/>
    </source>
</evidence>
<keyword evidence="12" id="KW-1185">Reference proteome</keyword>
<feature type="compositionally biased region" description="Basic and acidic residues" evidence="10">
    <location>
        <begin position="177"/>
        <end position="198"/>
    </location>
</feature>
<feature type="compositionally biased region" description="Basic and acidic residues" evidence="10">
    <location>
        <begin position="407"/>
        <end position="420"/>
    </location>
</feature>
<evidence type="ECO:0000256" key="1">
    <source>
        <dbReference type="ARBA" id="ARBA00004323"/>
    </source>
</evidence>
<dbReference type="PANTHER" id="PTHR11214:SF333">
    <property type="entry name" value="GLYCOSYLTRANSFERASE FAMILY 31 PROTEIN"/>
    <property type="match status" value="1"/>
</dbReference>
<keyword evidence="9" id="KW-0472">Membrane</keyword>
<keyword evidence="7" id="KW-1133">Transmembrane helix</keyword>
<dbReference type="eggNOG" id="KOG2287">
    <property type="taxonomic scope" value="Eukaryota"/>
</dbReference>
<feature type="region of interest" description="Disordered" evidence="10">
    <location>
        <begin position="391"/>
        <end position="420"/>
    </location>
</feature>
<dbReference type="HOGENOM" id="CLU_015642_0_0_1"/>
<dbReference type="STRING" id="1109443.G4TSD7"/>
<evidence type="ECO:0000256" key="2">
    <source>
        <dbReference type="ARBA" id="ARBA00008661"/>
    </source>
</evidence>
<feature type="region of interest" description="Disordered" evidence="10">
    <location>
        <begin position="132"/>
        <end position="198"/>
    </location>
</feature>
<dbReference type="EMBL" id="CAFZ01000292">
    <property type="protein sequence ID" value="CCA74230.1"/>
    <property type="molecule type" value="Genomic_DNA"/>
</dbReference>
<reference evidence="11 12" key="1">
    <citation type="journal article" date="2011" name="PLoS Pathog.">
        <title>Endophytic Life Strategies Decoded by Genome and Transcriptome Analyses of the Mutualistic Root Symbiont Piriformospora indica.</title>
        <authorList>
            <person name="Zuccaro A."/>
            <person name="Lahrmann U."/>
            <person name="Guldener U."/>
            <person name="Langen G."/>
            <person name="Pfiffi S."/>
            <person name="Biedenkopf D."/>
            <person name="Wong P."/>
            <person name="Samans B."/>
            <person name="Grimm C."/>
            <person name="Basiewicz M."/>
            <person name="Murat C."/>
            <person name="Martin F."/>
            <person name="Kogel K.H."/>
        </authorList>
    </citation>
    <scope>NUCLEOTIDE SEQUENCE [LARGE SCALE GENOMIC DNA]</scope>
    <source>
        <strain evidence="11 12">DSM 11827</strain>
    </source>
</reference>
<dbReference type="PANTHER" id="PTHR11214">
    <property type="entry name" value="BETA-1,3-N-ACETYLGLUCOSAMINYLTRANSFERASE"/>
    <property type="match status" value="1"/>
</dbReference>
<comment type="subcellular location">
    <subcellularLocation>
        <location evidence="1">Golgi apparatus membrane</location>
        <topology evidence="1">Single-pass type II membrane protein</topology>
    </subcellularLocation>
</comment>
<keyword evidence="3" id="KW-0328">Glycosyltransferase</keyword>
<gene>
    <name evidence="11" type="ORF">PIIN_08183</name>
</gene>
<evidence type="ECO:0000256" key="7">
    <source>
        <dbReference type="ARBA" id="ARBA00022989"/>
    </source>
</evidence>
<dbReference type="GO" id="GO:0016758">
    <property type="term" value="F:hexosyltransferase activity"/>
    <property type="evidence" value="ECO:0007669"/>
    <property type="project" value="InterPro"/>
</dbReference>
<evidence type="ECO:0000256" key="3">
    <source>
        <dbReference type="ARBA" id="ARBA00022676"/>
    </source>
</evidence>
<protein>
    <recommendedName>
        <fullName evidence="13">Hexosyltransferase</fullName>
    </recommendedName>
</protein>
<evidence type="ECO:0000256" key="6">
    <source>
        <dbReference type="ARBA" id="ARBA00022968"/>
    </source>
</evidence>
<evidence type="ECO:0000313" key="12">
    <source>
        <dbReference type="Proteomes" id="UP000007148"/>
    </source>
</evidence>
<organism evidence="11 12">
    <name type="scientific">Serendipita indica (strain DSM 11827)</name>
    <name type="common">Root endophyte fungus</name>
    <name type="synonym">Piriformospora indica</name>
    <dbReference type="NCBI Taxonomy" id="1109443"/>
    <lineage>
        <taxon>Eukaryota</taxon>
        <taxon>Fungi</taxon>
        <taxon>Dikarya</taxon>
        <taxon>Basidiomycota</taxon>
        <taxon>Agaricomycotina</taxon>
        <taxon>Agaricomycetes</taxon>
        <taxon>Sebacinales</taxon>
        <taxon>Serendipitaceae</taxon>
        <taxon>Serendipita</taxon>
    </lineage>
</organism>
<keyword evidence="5" id="KW-0812">Transmembrane</keyword>
<dbReference type="Proteomes" id="UP000007148">
    <property type="component" value="Unassembled WGS sequence"/>
</dbReference>